<keyword evidence="2" id="KW-0812">Transmembrane</keyword>
<evidence type="ECO:0000313" key="3">
    <source>
        <dbReference type="EMBL" id="KAG7373338.1"/>
    </source>
</evidence>
<proteinExistence type="predicted"/>
<feature type="compositionally biased region" description="Acidic residues" evidence="1">
    <location>
        <begin position="250"/>
        <end position="263"/>
    </location>
</feature>
<sequence>MTCCGEPKNCCTCTYYPPTRPDECRCGCGYHHGAFPTLVAQFLLFCGFWFSVAVLGDCSFVEVAEPIQVRQDGALATRLGLLSYTEIGTGQCYFWTDTLPRGTVPGKLSPVYGDQQFEYYMQEVLGSQWYLTIGLSATVVGISLVWFVYVTTYCCSTHVHAARLFTGLMIALIFVTLQGLTFLVLSTDWCVDNQCETSRTTGFSFASIVSFFLSGCAFLFMTDYPGKEALETLDEDGKGPPDEILKGGLEEVDEESPEEEVEEGLLPADQNDENQEEGIQKSETIQESEDPEAAPENHKDTIAETDSITASTDADAKSKDTEAITVDAVPVSDSS</sequence>
<feature type="compositionally biased region" description="Basic and acidic residues" evidence="1">
    <location>
        <begin position="231"/>
        <end position="249"/>
    </location>
</feature>
<keyword evidence="2" id="KW-0472">Membrane</keyword>
<feature type="transmembrane region" description="Helical" evidence="2">
    <location>
        <begin position="161"/>
        <end position="183"/>
    </location>
</feature>
<reference evidence="3" key="2">
    <citation type="submission" date="2021-04" db="EMBL/GenBank/DDBJ databases">
        <authorList>
            <person name="Podell S."/>
        </authorList>
    </citation>
    <scope>NUCLEOTIDE SEQUENCE</scope>
    <source>
        <strain evidence="3">Hildebrandi</strain>
    </source>
</reference>
<feature type="region of interest" description="Disordered" evidence="1">
    <location>
        <begin position="231"/>
        <end position="335"/>
    </location>
</feature>
<reference evidence="3" key="1">
    <citation type="journal article" date="2021" name="Sci. Rep.">
        <title>Diploid genomic architecture of Nitzschia inconspicua, an elite biomass production diatom.</title>
        <authorList>
            <person name="Oliver A."/>
            <person name="Podell S."/>
            <person name="Pinowska A."/>
            <person name="Traller J.C."/>
            <person name="Smith S.R."/>
            <person name="McClure R."/>
            <person name="Beliaev A."/>
            <person name="Bohutskyi P."/>
            <person name="Hill E.A."/>
            <person name="Rabines A."/>
            <person name="Zheng H."/>
            <person name="Allen L.Z."/>
            <person name="Kuo A."/>
            <person name="Grigoriev I.V."/>
            <person name="Allen A.E."/>
            <person name="Hazlebeck D."/>
            <person name="Allen E.E."/>
        </authorList>
    </citation>
    <scope>NUCLEOTIDE SEQUENCE</scope>
    <source>
        <strain evidence="3">Hildebrandi</strain>
    </source>
</reference>
<evidence type="ECO:0000256" key="1">
    <source>
        <dbReference type="SAM" id="MobiDB-lite"/>
    </source>
</evidence>
<gene>
    <name evidence="3" type="ORF">IV203_034062</name>
</gene>
<comment type="caution">
    <text evidence="3">The sequence shown here is derived from an EMBL/GenBank/DDBJ whole genome shotgun (WGS) entry which is preliminary data.</text>
</comment>
<dbReference type="EMBL" id="JAGRRH010000002">
    <property type="protein sequence ID" value="KAG7373338.1"/>
    <property type="molecule type" value="Genomic_DNA"/>
</dbReference>
<name>A0A9K3M410_9STRA</name>
<evidence type="ECO:0000313" key="4">
    <source>
        <dbReference type="Proteomes" id="UP000693970"/>
    </source>
</evidence>
<feature type="transmembrane region" description="Helical" evidence="2">
    <location>
        <begin position="203"/>
        <end position="221"/>
    </location>
</feature>
<organism evidence="3 4">
    <name type="scientific">Nitzschia inconspicua</name>
    <dbReference type="NCBI Taxonomy" id="303405"/>
    <lineage>
        <taxon>Eukaryota</taxon>
        <taxon>Sar</taxon>
        <taxon>Stramenopiles</taxon>
        <taxon>Ochrophyta</taxon>
        <taxon>Bacillariophyta</taxon>
        <taxon>Bacillariophyceae</taxon>
        <taxon>Bacillariophycidae</taxon>
        <taxon>Bacillariales</taxon>
        <taxon>Bacillariaceae</taxon>
        <taxon>Nitzschia</taxon>
    </lineage>
</organism>
<feature type="transmembrane region" description="Helical" evidence="2">
    <location>
        <begin position="129"/>
        <end position="149"/>
    </location>
</feature>
<keyword evidence="4" id="KW-1185">Reference proteome</keyword>
<accession>A0A9K3M410</accession>
<evidence type="ECO:0000256" key="2">
    <source>
        <dbReference type="SAM" id="Phobius"/>
    </source>
</evidence>
<keyword evidence="2" id="KW-1133">Transmembrane helix</keyword>
<dbReference type="AlphaFoldDB" id="A0A9K3M410"/>
<dbReference type="Proteomes" id="UP000693970">
    <property type="component" value="Unassembled WGS sequence"/>
</dbReference>
<protein>
    <submittedName>
        <fullName evidence="3">Uncharacterized protein</fullName>
    </submittedName>
</protein>